<evidence type="ECO:0000256" key="1">
    <source>
        <dbReference type="ARBA" id="ARBA00004651"/>
    </source>
</evidence>
<accession>A0A964E134</accession>
<proteinExistence type="inferred from homology"/>
<evidence type="ECO:0000256" key="6">
    <source>
        <dbReference type="ARBA" id="ARBA00023136"/>
    </source>
</evidence>
<keyword evidence="2" id="KW-1003">Cell membrane</keyword>
<dbReference type="GO" id="GO:0016758">
    <property type="term" value="F:hexosyltransferase activity"/>
    <property type="evidence" value="ECO:0007669"/>
    <property type="project" value="InterPro"/>
</dbReference>
<feature type="transmembrane region" description="Helical" evidence="8">
    <location>
        <begin position="176"/>
        <end position="201"/>
    </location>
</feature>
<keyword evidence="6 8" id="KW-0472">Membrane</keyword>
<keyword evidence="4 8" id="KW-0812">Transmembrane</keyword>
<evidence type="ECO:0000256" key="5">
    <source>
        <dbReference type="ARBA" id="ARBA00022989"/>
    </source>
</evidence>
<dbReference type="Proteomes" id="UP000708298">
    <property type="component" value="Unassembled WGS sequence"/>
</dbReference>
<dbReference type="AlphaFoldDB" id="A0A964E134"/>
<feature type="transmembrane region" description="Helical" evidence="8">
    <location>
        <begin position="291"/>
        <end position="310"/>
    </location>
</feature>
<evidence type="ECO:0000313" key="9">
    <source>
        <dbReference type="EMBL" id="MCB8878160.1"/>
    </source>
</evidence>
<reference evidence="9" key="2">
    <citation type="submission" date="2021-01" db="EMBL/GenBank/DDBJ databases">
        <authorList>
            <person name="Mieszkin S."/>
            <person name="Pouder E."/>
            <person name="Alain K."/>
        </authorList>
    </citation>
    <scope>NUCLEOTIDE SEQUENCE</scope>
    <source>
        <strain evidence="9">HW T2.11</strain>
    </source>
</reference>
<evidence type="ECO:0000313" key="10">
    <source>
        <dbReference type="Proteomes" id="UP000708298"/>
    </source>
</evidence>
<evidence type="ECO:0000256" key="7">
    <source>
        <dbReference type="ARBA" id="ARBA00024033"/>
    </source>
</evidence>
<dbReference type="Pfam" id="PF09594">
    <property type="entry name" value="GT87"/>
    <property type="match status" value="1"/>
</dbReference>
<name>A0A964E134_9PROT</name>
<organism evidence="9 10">
    <name type="scientific">Acidisoma silvae</name>
    <dbReference type="NCBI Taxonomy" id="2802396"/>
    <lineage>
        <taxon>Bacteria</taxon>
        <taxon>Pseudomonadati</taxon>
        <taxon>Pseudomonadota</taxon>
        <taxon>Alphaproteobacteria</taxon>
        <taxon>Acetobacterales</taxon>
        <taxon>Acidocellaceae</taxon>
        <taxon>Acidisoma</taxon>
    </lineage>
</organism>
<evidence type="ECO:0000256" key="4">
    <source>
        <dbReference type="ARBA" id="ARBA00022692"/>
    </source>
</evidence>
<comment type="caution">
    <text evidence="9">The sequence shown here is derived from an EMBL/GenBank/DDBJ whole genome shotgun (WGS) entry which is preliminary data.</text>
</comment>
<keyword evidence="10" id="KW-1185">Reference proteome</keyword>
<reference evidence="9" key="1">
    <citation type="journal article" date="2021" name="Microorganisms">
        <title>Acidisoma silvae sp. nov. and Acidisomacellulosilytica sp. nov., Two Acidophilic Bacteria Isolated from Decaying Wood, Hydrolyzing Cellulose and Producing Poly-3-hydroxybutyrate.</title>
        <authorList>
            <person name="Mieszkin S."/>
            <person name="Pouder E."/>
            <person name="Uroz S."/>
            <person name="Simon-Colin C."/>
            <person name="Alain K."/>
        </authorList>
    </citation>
    <scope>NUCLEOTIDE SEQUENCE</scope>
    <source>
        <strain evidence="9">HW T2.11</strain>
    </source>
</reference>
<feature type="transmembrane region" description="Helical" evidence="8">
    <location>
        <begin position="75"/>
        <end position="93"/>
    </location>
</feature>
<feature type="transmembrane region" description="Helical" evidence="8">
    <location>
        <begin position="50"/>
        <end position="68"/>
    </location>
</feature>
<sequence>MVVAAVTFGLIGFAVSDPQTLFWDFRSAYYPAGAAVLHGASLSPFIHKGIWGFVNLPAMAWLFAPFAVVSAKIAALLFTFTGICALAIAYLLMVDLARLTSIGRAWLLLAMSVNGPLIYSLKLGNTSHIVLAMLAGGLWLLRRKLVLLAGVLLGIAALVKLPLLLFGAYFLLRRNYLAAMGFFGLILAAFVVSVGIFGWGLHVQWYEDDIRTFNSHALAAFNVQSLQSFLVRLREPAPPLADWQLYVPLPEARYLALSGTLALLAFFFWCNVIPRREQDPTRAIERQNYEYLAVIVLCLISSPLSWTHYYCWLLLPAAFVIGQATRGGKLPWISVAGLMLATPLVLLLHPGSDGLAAFYEKAIVSIWLLGGIVLFVTLSLATRTADRLR</sequence>
<evidence type="ECO:0000256" key="2">
    <source>
        <dbReference type="ARBA" id="ARBA00022475"/>
    </source>
</evidence>
<keyword evidence="3" id="KW-0808">Transferase</keyword>
<evidence type="ECO:0000256" key="8">
    <source>
        <dbReference type="SAM" id="Phobius"/>
    </source>
</evidence>
<feature type="transmembrane region" description="Helical" evidence="8">
    <location>
        <begin position="252"/>
        <end position="270"/>
    </location>
</feature>
<dbReference type="EMBL" id="JAESVB010000025">
    <property type="protein sequence ID" value="MCB8878160.1"/>
    <property type="molecule type" value="Genomic_DNA"/>
</dbReference>
<protein>
    <submittedName>
        <fullName evidence="9">DUF2029 domain-containing protein</fullName>
    </submittedName>
</protein>
<feature type="transmembrane region" description="Helical" evidence="8">
    <location>
        <begin position="145"/>
        <end position="170"/>
    </location>
</feature>
<evidence type="ECO:0000256" key="3">
    <source>
        <dbReference type="ARBA" id="ARBA00022679"/>
    </source>
</evidence>
<dbReference type="InterPro" id="IPR018584">
    <property type="entry name" value="GT87"/>
</dbReference>
<feature type="transmembrane region" description="Helical" evidence="8">
    <location>
        <begin position="330"/>
        <end position="350"/>
    </location>
</feature>
<gene>
    <name evidence="9" type="ORF">ASILVAE211_23455</name>
</gene>
<dbReference type="GO" id="GO:0005886">
    <property type="term" value="C:plasma membrane"/>
    <property type="evidence" value="ECO:0007669"/>
    <property type="project" value="UniProtKB-SubCell"/>
</dbReference>
<feature type="transmembrane region" description="Helical" evidence="8">
    <location>
        <begin position="362"/>
        <end position="381"/>
    </location>
</feature>
<comment type="subcellular location">
    <subcellularLocation>
        <location evidence="1">Cell membrane</location>
        <topology evidence="1">Multi-pass membrane protein</topology>
    </subcellularLocation>
</comment>
<keyword evidence="5 8" id="KW-1133">Transmembrane helix</keyword>
<comment type="similarity">
    <text evidence="7">Belongs to the glycosyltransferase 87 family.</text>
</comment>